<dbReference type="PANTHER" id="PTHR21716:SF53">
    <property type="entry name" value="PERMEASE PERM-RELATED"/>
    <property type="match status" value="1"/>
</dbReference>
<dbReference type="Pfam" id="PF01594">
    <property type="entry name" value="AI-2E_transport"/>
    <property type="match status" value="1"/>
</dbReference>
<protein>
    <submittedName>
        <fullName evidence="10">AI-2E family transporter</fullName>
    </submittedName>
</protein>
<evidence type="ECO:0000256" key="9">
    <source>
        <dbReference type="SAM" id="Phobius"/>
    </source>
</evidence>
<feature type="transmembrane region" description="Helical" evidence="9">
    <location>
        <begin position="88"/>
        <end position="109"/>
    </location>
</feature>
<keyword evidence="5 9" id="KW-0812">Transmembrane</keyword>
<dbReference type="InterPro" id="IPR002549">
    <property type="entry name" value="AI-2E-like"/>
</dbReference>
<evidence type="ECO:0000256" key="2">
    <source>
        <dbReference type="ARBA" id="ARBA00009773"/>
    </source>
</evidence>
<sequence length="412" mass="43529">MAESEAERGRLRRAADAARERIRAARKAHQDEVDAGVADDLVQEEPTIDADAHVPYGLRVSAAWAWRFLVLAAAGYVALWMVSRLSQVLIPLAIALLLSALLAPAVGFLRTRMRMPASLAAAIVLIGGLLVVLGTLTLVITQFIDGGPALAEKAATGVEEIQRWLRDGPMNLSTTQLDDALAAARAWLEENRQSLTSGALATATAGVEAVASGLLILFVTFFFLRDGRRLWRFTTLILPRPARRRASDAGHAAWLTLVAYVRATVLVAFIDAVGIGLALVLLRVEFAFPLAALVFLASFIPIVGATLSGVVAVLVALVDEGTLTALLVLAAVIVVQQTESHVLQPLIMGRAVSVHPLAVIVAIATGIVVAGIIGALIAVPIVAALNTAVRHLGQQRPQPPPDSVIIRADANP</sequence>
<dbReference type="GO" id="GO:0055085">
    <property type="term" value="P:transmembrane transport"/>
    <property type="evidence" value="ECO:0007669"/>
    <property type="project" value="TreeGrafter"/>
</dbReference>
<evidence type="ECO:0000313" key="10">
    <source>
        <dbReference type="EMBL" id="GIH03591.1"/>
    </source>
</evidence>
<feature type="transmembrane region" description="Helical" evidence="9">
    <location>
        <begin position="286"/>
        <end position="314"/>
    </location>
</feature>
<feature type="transmembrane region" description="Helical" evidence="9">
    <location>
        <begin position="199"/>
        <end position="224"/>
    </location>
</feature>
<proteinExistence type="inferred from homology"/>
<keyword evidence="11" id="KW-1185">Reference proteome</keyword>
<feature type="transmembrane region" description="Helical" evidence="9">
    <location>
        <begin position="321"/>
        <end position="338"/>
    </location>
</feature>
<dbReference type="PANTHER" id="PTHR21716">
    <property type="entry name" value="TRANSMEMBRANE PROTEIN"/>
    <property type="match status" value="1"/>
</dbReference>
<evidence type="ECO:0000256" key="7">
    <source>
        <dbReference type="ARBA" id="ARBA00023136"/>
    </source>
</evidence>
<feature type="transmembrane region" description="Helical" evidence="9">
    <location>
        <begin position="121"/>
        <end position="144"/>
    </location>
</feature>
<name>A0A8J3Q587_9ACTN</name>
<feature type="transmembrane region" description="Helical" evidence="9">
    <location>
        <begin position="64"/>
        <end position="82"/>
    </location>
</feature>
<keyword evidence="3" id="KW-0813">Transport</keyword>
<evidence type="ECO:0000256" key="3">
    <source>
        <dbReference type="ARBA" id="ARBA00022448"/>
    </source>
</evidence>
<dbReference type="GO" id="GO:0005886">
    <property type="term" value="C:plasma membrane"/>
    <property type="evidence" value="ECO:0007669"/>
    <property type="project" value="UniProtKB-SubCell"/>
</dbReference>
<reference evidence="10" key="1">
    <citation type="submission" date="2021-01" db="EMBL/GenBank/DDBJ databases">
        <title>Whole genome shotgun sequence of Rhizocola hellebori NBRC 109834.</title>
        <authorList>
            <person name="Komaki H."/>
            <person name="Tamura T."/>
        </authorList>
    </citation>
    <scope>NUCLEOTIDE SEQUENCE</scope>
    <source>
        <strain evidence="10">NBRC 109834</strain>
    </source>
</reference>
<keyword evidence="8" id="KW-0175">Coiled coil</keyword>
<evidence type="ECO:0000256" key="5">
    <source>
        <dbReference type="ARBA" id="ARBA00022692"/>
    </source>
</evidence>
<gene>
    <name evidence="10" type="ORF">Rhe02_16580</name>
</gene>
<feature type="coiled-coil region" evidence="8">
    <location>
        <begin position="1"/>
        <end position="28"/>
    </location>
</feature>
<keyword evidence="7 9" id="KW-0472">Membrane</keyword>
<evidence type="ECO:0000313" key="11">
    <source>
        <dbReference type="Proteomes" id="UP000612899"/>
    </source>
</evidence>
<comment type="similarity">
    <text evidence="2">Belongs to the autoinducer-2 exporter (AI-2E) (TC 2.A.86) family.</text>
</comment>
<dbReference type="Proteomes" id="UP000612899">
    <property type="component" value="Unassembled WGS sequence"/>
</dbReference>
<dbReference type="AlphaFoldDB" id="A0A8J3Q587"/>
<feature type="transmembrane region" description="Helical" evidence="9">
    <location>
        <begin position="358"/>
        <end position="385"/>
    </location>
</feature>
<dbReference type="RefSeq" id="WP_203907495.1">
    <property type="nucleotide sequence ID" value="NZ_BONY01000008.1"/>
</dbReference>
<organism evidence="10 11">
    <name type="scientific">Rhizocola hellebori</name>
    <dbReference type="NCBI Taxonomy" id="1392758"/>
    <lineage>
        <taxon>Bacteria</taxon>
        <taxon>Bacillati</taxon>
        <taxon>Actinomycetota</taxon>
        <taxon>Actinomycetes</taxon>
        <taxon>Micromonosporales</taxon>
        <taxon>Micromonosporaceae</taxon>
        <taxon>Rhizocola</taxon>
    </lineage>
</organism>
<evidence type="ECO:0000256" key="4">
    <source>
        <dbReference type="ARBA" id="ARBA00022475"/>
    </source>
</evidence>
<comment type="caution">
    <text evidence="10">The sequence shown here is derived from an EMBL/GenBank/DDBJ whole genome shotgun (WGS) entry which is preliminary data.</text>
</comment>
<feature type="transmembrane region" description="Helical" evidence="9">
    <location>
        <begin position="252"/>
        <end position="280"/>
    </location>
</feature>
<keyword evidence="6 9" id="KW-1133">Transmembrane helix</keyword>
<dbReference type="EMBL" id="BONY01000008">
    <property type="protein sequence ID" value="GIH03591.1"/>
    <property type="molecule type" value="Genomic_DNA"/>
</dbReference>
<accession>A0A8J3Q587</accession>
<comment type="subcellular location">
    <subcellularLocation>
        <location evidence="1">Cell membrane</location>
        <topology evidence="1">Multi-pass membrane protein</topology>
    </subcellularLocation>
</comment>
<evidence type="ECO:0000256" key="1">
    <source>
        <dbReference type="ARBA" id="ARBA00004651"/>
    </source>
</evidence>
<evidence type="ECO:0000256" key="6">
    <source>
        <dbReference type="ARBA" id="ARBA00022989"/>
    </source>
</evidence>
<keyword evidence="4" id="KW-1003">Cell membrane</keyword>
<evidence type="ECO:0000256" key="8">
    <source>
        <dbReference type="SAM" id="Coils"/>
    </source>
</evidence>